<dbReference type="SMART" id="SM00855">
    <property type="entry name" value="PGAM"/>
    <property type="match status" value="1"/>
</dbReference>
<proteinExistence type="predicted"/>
<dbReference type="OMA" id="DNTEPLW"/>
<keyword evidence="1" id="KW-1185">Reference proteome</keyword>
<dbReference type="PANTHER" id="PTHR16469">
    <property type="entry name" value="UBIQUITIN-ASSOCIATED AND SH3 DOMAIN-CONTAINING BA-RELATED"/>
    <property type="match status" value="1"/>
</dbReference>
<dbReference type="RefSeq" id="XP_010258827.1">
    <property type="nucleotide sequence ID" value="XM_010260525.2"/>
</dbReference>
<dbReference type="FunFam" id="3.40.50.1240:FF:000039">
    <property type="entry name" value="Phosphoglycerate mutase family protein"/>
    <property type="match status" value="1"/>
</dbReference>
<sequence>MNTRLASLSVSFSRRLALALKRSASLMHQSSESIDHAHQRFRQNVIVMRHGDRIDNAEPLWVTTAVRPWDPPLTEAGKVRAFCTGRELRDKLGFRIHRVFVSPFLRCIQTASQVVSALCAVQDDPTNMNSEKVAINPSKLKVSIEYGLCEIIGKAAIRPALAPKDGDFGFNIPELEEMLPTGTVDHSVERVYQQLPKWEESVTDARFRYENVIRALADKFPTENLLLVTHGEGVGVSISSFLENTAVYEIEYCAYSHSQRLISFNPNQTFTAGSFEVFTKNSESGIRYCPMNTLAPDV</sequence>
<dbReference type="PANTHER" id="PTHR16469:SF27">
    <property type="entry name" value="UBIQUITIN-ASSOCIATED AND SH3 DOMAIN-CONTAINING BA-RELATED"/>
    <property type="match status" value="1"/>
</dbReference>
<accession>A0A1U7ZYB1</accession>
<dbReference type="FunCoup" id="A0A1U7ZYB1">
    <property type="interactions" value="1025"/>
</dbReference>
<dbReference type="InterPro" id="IPR029033">
    <property type="entry name" value="His_PPase_superfam"/>
</dbReference>
<gene>
    <name evidence="2" type="primary">LOC104598455</name>
</gene>
<dbReference type="CDD" id="cd07067">
    <property type="entry name" value="HP_PGM_like"/>
    <property type="match status" value="1"/>
</dbReference>
<organism evidence="1 2">
    <name type="scientific">Nelumbo nucifera</name>
    <name type="common">Sacred lotus</name>
    <dbReference type="NCBI Taxonomy" id="4432"/>
    <lineage>
        <taxon>Eukaryota</taxon>
        <taxon>Viridiplantae</taxon>
        <taxon>Streptophyta</taxon>
        <taxon>Embryophyta</taxon>
        <taxon>Tracheophyta</taxon>
        <taxon>Spermatophyta</taxon>
        <taxon>Magnoliopsida</taxon>
        <taxon>Proteales</taxon>
        <taxon>Nelumbonaceae</taxon>
        <taxon>Nelumbo</taxon>
    </lineage>
</organism>
<evidence type="ECO:0000313" key="1">
    <source>
        <dbReference type="Proteomes" id="UP000189703"/>
    </source>
</evidence>
<dbReference type="InterPro" id="IPR051710">
    <property type="entry name" value="Phosphatase_SH3-domain"/>
</dbReference>
<dbReference type="eggNOG" id="KOG3734">
    <property type="taxonomic scope" value="Eukaryota"/>
</dbReference>
<reference evidence="2" key="1">
    <citation type="submission" date="2025-08" db="UniProtKB">
        <authorList>
            <consortium name="RefSeq"/>
        </authorList>
    </citation>
    <scope>IDENTIFICATION</scope>
</reference>
<dbReference type="GeneID" id="104598455"/>
<dbReference type="KEGG" id="nnu:104598455"/>
<dbReference type="Proteomes" id="UP000189703">
    <property type="component" value="Unplaced"/>
</dbReference>
<dbReference type="InterPro" id="IPR012398">
    <property type="entry name" value="PRIB5"/>
</dbReference>
<dbReference type="AlphaFoldDB" id="A0A1U7ZYB1"/>
<dbReference type="Gene3D" id="3.40.50.1240">
    <property type="entry name" value="Phosphoglycerate mutase-like"/>
    <property type="match status" value="1"/>
</dbReference>
<dbReference type="InterPro" id="IPR013078">
    <property type="entry name" value="His_Pase_superF_clade-1"/>
</dbReference>
<evidence type="ECO:0000313" key="2">
    <source>
        <dbReference type="RefSeq" id="XP_010258827.1"/>
    </source>
</evidence>
<dbReference type="STRING" id="4432.A0A1U7ZYB1"/>
<dbReference type="OrthoDB" id="414418at2759"/>
<dbReference type="Pfam" id="PF00300">
    <property type="entry name" value="His_Phos_1"/>
    <property type="match status" value="1"/>
</dbReference>
<protein>
    <submittedName>
        <fullName evidence="2">Uncharacterized protein LOC104598455 isoform X1</fullName>
    </submittedName>
</protein>
<name>A0A1U7ZYB1_NELNU</name>
<dbReference type="SUPFAM" id="SSF53254">
    <property type="entry name" value="Phosphoglycerate mutase-like"/>
    <property type="match status" value="1"/>
</dbReference>
<dbReference type="PIRSF" id="PIRSF015897">
    <property type="entry name" value="PRIB5"/>
    <property type="match status" value="1"/>
</dbReference>